<feature type="compositionally biased region" description="Basic and acidic residues" evidence="7">
    <location>
        <begin position="231"/>
        <end position="241"/>
    </location>
</feature>
<evidence type="ECO:0000256" key="6">
    <source>
        <dbReference type="PROSITE-ProRule" id="PRU00027"/>
    </source>
</evidence>
<dbReference type="PROSITE" id="PS00028">
    <property type="entry name" value="ZINC_FINGER_C2H2_1"/>
    <property type="match status" value="2"/>
</dbReference>
<organism evidence="9">
    <name type="scientific">Cacopsylla melanoneura</name>
    <dbReference type="NCBI Taxonomy" id="428564"/>
    <lineage>
        <taxon>Eukaryota</taxon>
        <taxon>Metazoa</taxon>
        <taxon>Ecdysozoa</taxon>
        <taxon>Arthropoda</taxon>
        <taxon>Hexapoda</taxon>
        <taxon>Insecta</taxon>
        <taxon>Pterygota</taxon>
        <taxon>Neoptera</taxon>
        <taxon>Paraneoptera</taxon>
        <taxon>Hemiptera</taxon>
        <taxon>Sternorrhyncha</taxon>
        <taxon>Psylloidea</taxon>
        <taxon>Psyllidae</taxon>
        <taxon>Psyllinae</taxon>
        <taxon>Cacopsylla</taxon>
    </lineage>
</organism>
<comment type="subcellular location">
    <subcellularLocation>
        <location evidence="1">Nucleus</location>
    </subcellularLocation>
</comment>
<keyword evidence="4" id="KW-0862">Zinc</keyword>
<evidence type="ECO:0000259" key="8">
    <source>
        <dbReference type="PROSITE" id="PS50808"/>
    </source>
</evidence>
<dbReference type="AlphaFoldDB" id="A0A8D8UY74"/>
<feature type="region of interest" description="Disordered" evidence="7">
    <location>
        <begin position="231"/>
        <end position="290"/>
    </location>
</feature>
<evidence type="ECO:0000256" key="7">
    <source>
        <dbReference type="SAM" id="MobiDB-lite"/>
    </source>
</evidence>
<feature type="domain" description="BED-type" evidence="8">
    <location>
        <begin position="6"/>
        <end position="65"/>
    </location>
</feature>
<feature type="compositionally biased region" description="Low complexity" evidence="7">
    <location>
        <begin position="275"/>
        <end position="290"/>
    </location>
</feature>
<dbReference type="GO" id="GO:0005634">
    <property type="term" value="C:nucleus"/>
    <property type="evidence" value="ECO:0007669"/>
    <property type="project" value="UniProtKB-SubCell"/>
</dbReference>
<evidence type="ECO:0000256" key="3">
    <source>
        <dbReference type="ARBA" id="ARBA00022771"/>
    </source>
</evidence>
<dbReference type="InterPro" id="IPR013087">
    <property type="entry name" value="Znf_C2H2_type"/>
</dbReference>
<dbReference type="GO" id="GO:0003677">
    <property type="term" value="F:DNA binding"/>
    <property type="evidence" value="ECO:0007669"/>
    <property type="project" value="InterPro"/>
</dbReference>
<keyword evidence="3 6" id="KW-0863">Zinc-finger</keyword>
<evidence type="ECO:0000256" key="5">
    <source>
        <dbReference type="ARBA" id="ARBA00023242"/>
    </source>
</evidence>
<accession>A0A8D8UY74</accession>
<dbReference type="PANTHER" id="PTHR23215:SF0">
    <property type="entry name" value="BUB3-INTERACTING AND GLEBS MOTIF-CONTAINING PROTEIN ZNF207"/>
    <property type="match status" value="1"/>
</dbReference>
<dbReference type="PROSITE" id="PS50808">
    <property type="entry name" value="ZF_BED"/>
    <property type="match status" value="1"/>
</dbReference>
<dbReference type="EMBL" id="HBUF01351702">
    <property type="protein sequence ID" value="CAG6714368.1"/>
    <property type="molecule type" value="Transcribed_RNA"/>
</dbReference>
<evidence type="ECO:0000256" key="1">
    <source>
        <dbReference type="ARBA" id="ARBA00004123"/>
    </source>
</evidence>
<dbReference type="GO" id="GO:0008270">
    <property type="term" value="F:zinc ion binding"/>
    <property type="evidence" value="ECO:0007669"/>
    <property type="project" value="UniProtKB-KW"/>
</dbReference>
<protein>
    <submittedName>
        <fullName evidence="9">BUB3-interacting and GLEBS motif-containing protein ZNF207</fullName>
    </submittedName>
</protein>
<evidence type="ECO:0000256" key="2">
    <source>
        <dbReference type="ARBA" id="ARBA00022723"/>
    </source>
</evidence>
<dbReference type="EMBL" id="HBUF01351703">
    <property type="protein sequence ID" value="CAG6714371.1"/>
    <property type="molecule type" value="Transcribed_RNA"/>
</dbReference>
<keyword evidence="5" id="KW-0539">Nucleus</keyword>
<feature type="compositionally biased region" description="Polar residues" evidence="7">
    <location>
        <begin position="97"/>
        <end position="110"/>
    </location>
</feature>
<name>A0A8D8UY74_9HEMI</name>
<dbReference type="InterPro" id="IPR003656">
    <property type="entry name" value="Znf_BED"/>
</dbReference>
<feature type="region of interest" description="Disordered" evidence="7">
    <location>
        <begin position="90"/>
        <end position="141"/>
    </location>
</feature>
<dbReference type="CDD" id="cd20908">
    <property type="entry name" value="SUF4-like"/>
    <property type="match status" value="1"/>
</dbReference>
<sequence>MGRKKKKQSKPWCWYCNREFEDEKILIQHQKAKHFKCHICHKKLYTGPGLSIHCMQVHKEAIDKVPNSLSNRSNIEIEIYGMEGIPEEDAKEHERQMQGNKNRGNRSQSPESDDEPPHKKKPPAPGPPQGGMMPGGGPGGMMFPMGMAPPYMGGPMPPGMMPPMGGPPGGKPLFPSAANMSNAAHSSTSGPTIGPVKPTFPAYSNGAGEHKIALINTVSASCKIVHPPEDVSLEEHRARNEKYKRKQQTPVQRGPPDGGSTNGTNSRGNSEDNLPSSTTPQQTQQQQQQQ</sequence>
<proteinExistence type="predicted"/>
<keyword evidence="2" id="KW-0479">Metal-binding</keyword>
<dbReference type="PANTHER" id="PTHR23215">
    <property type="entry name" value="ZINC FINGER PROTEIN 207"/>
    <property type="match status" value="1"/>
</dbReference>
<dbReference type="SMART" id="SM00355">
    <property type="entry name" value="ZnF_C2H2"/>
    <property type="match status" value="2"/>
</dbReference>
<reference evidence="9" key="1">
    <citation type="submission" date="2021-05" db="EMBL/GenBank/DDBJ databases">
        <authorList>
            <person name="Alioto T."/>
            <person name="Alioto T."/>
            <person name="Gomez Garrido J."/>
        </authorList>
    </citation>
    <scope>NUCLEOTIDE SEQUENCE</scope>
</reference>
<evidence type="ECO:0000313" key="9">
    <source>
        <dbReference type="EMBL" id="CAG6714368.1"/>
    </source>
</evidence>
<evidence type="ECO:0000256" key="4">
    <source>
        <dbReference type="ARBA" id="ARBA00022833"/>
    </source>
</evidence>